<dbReference type="EMBL" id="BAABLO010000010">
    <property type="protein sequence ID" value="GAA4723639.1"/>
    <property type="molecule type" value="Genomic_DNA"/>
</dbReference>
<feature type="domain" description="SnoaL-like" evidence="1">
    <location>
        <begin position="24"/>
        <end position="125"/>
    </location>
</feature>
<proteinExistence type="predicted"/>
<name>A0ABP8Y8V0_9MICO</name>
<dbReference type="Proteomes" id="UP001500556">
    <property type="component" value="Unassembled WGS sequence"/>
</dbReference>
<dbReference type="Gene3D" id="3.10.450.50">
    <property type="match status" value="1"/>
</dbReference>
<keyword evidence="3" id="KW-1185">Reference proteome</keyword>
<dbReference type="InterPro" id="IPR037401">
    <property type="entry name" value="SnoaL-like"/>
</dbReference>
<organism evidence="2 3">
    <name type="scientific">Pedococcus ginsenosidimutans</name>
    <dbReference type="NCBI Taxonomy" id="490570"/>
    <lineage>
        <taxon>Bacteria</taxon>
        <taxon>Bacillati</taxon>
        <taxon>Actinomycetota</taxon>
        <taxon>Actinomycetes</taxon>
        <taxon>Micrococcales</taxon>
        <taxon>Intrasporangiaceae</taxon>
        <taxon>Pedococcus</taxon>
    </lineage>
</organism>
<evidence type="ECO:0000313" key="2">
    <source>
        <dbReference type="EMBL" id="GAA4723639.1"/>
    </source>
</evidence>
<gene>
    <name evidence="2" type="ORF">GCM10025782_22050</name>
</gene>
<accession>A0ABP8Y8V0</accession>
<reference evidence="3" key="1">
    <citation type="journal article" date="2019" name="Int. J. Syst. Evol. Microbiol.">
        <title>The Global Catalogue of Microorganisms (GCM) 10K type strain sequencing project: providing services to taxonomists for standard genome sequencing and annotation.</title>
        <authorList>
            <consortium name="The Broad Institute Genomics Platform"/>
            <consortium name="The Broad Institute Genome Sequencing Center for Infectious Disease"/>
            <person name="Wu L."/>
            <person name="Ma J."/>
        </authorList>
    </citation>
    <scope>NUCLEOTIDE SEQUENCE [LARGE SCALE GENOMIC DNA]</scope>
    <source>
        <strain evidence="3">JCM 18961</strain>
    </source>
</reference>
<comment type="caution">
    <text evidence="2">The sequence shown here is derived from an EMBL/GenBank/DDBJ whole genome shotgun (WGS) entry which is preliminary data.</text>
</comment>
<evidence type="ECO:0000313" key="3">
    <source>
        <dbReference type="Proteomes" id="UP001500556"/>
    </source>
</evidence>
<dbReference type="InterPro" id="IPR032710">
    <property type="entry name" value="NTF2-like_dom_sf"/>
</dbReference>
<evidence type="ECO:0000259" key="1">
    <source>
        <dbReference type="Pfam" id="PF12680"/>
    </source>
</evidence>
<protein>
    <recommendedName>
        <fullName evidence="1">SnoaL-like domain-containing protein</fullName>
    </recommendedName>
</protein>
<dbReference type="Pfam" id="PF12680">
    <property type="entry name" value="SnoaL_2"/>
    <property type="match status" value="1"/>
</dbReference>
<dbReference type="SUPFAM" id="SSF54427">
    <property type="entry name" value="NTF2-like"/>
    <property type="match status" value="1"/>
</dbReference>
<sequence>MGGARASRTDPSRGYRRTMRSMLERLTEAQNTHDAERMASCFAEDYRSTQPAHPGRAFRGRAQVLSNWTSVFEDVPDFRAELVAHLVDGSTEWGELSWHGHHVDGSAFAMCGVIILAVRDELIADARLYMEPVESSDEDIETAVATLYRPPVGPSS</sequence>